<dbReference type="InterPro" id="IPR004701">
    <property type="entry name" value="PTS_EIIA_man-typ"/>
</dbReference>
<dbReference type="NCBIfam" id="TIGR02364">
    <property type="entry name" value="dha_pts"/>
    <property type="match status" value="1"/>
</dbReference>
<dbReference type="Proteomes" id="UP000075418">
    <property type="component" value="Unassembled WGS sequence"/>
</dbReference>
<dbReference type="InterPro" id="IPR012844">
    <property type="entry name" value="DhaM_N"/>
</dbReference>
<sequence>MTAIVLVSHSEDIAQGTKALLAQMAQSVTVIAQGGTNGEIGTSFDDIQQTLTSLEEDAICFYDIGSAEMNLDMAIDMYDGNFRVEKVTAPIVEGSFTAAVKLSVGGSIDETLEELKNNFTK</sequence>
<dbReference type="InterPro" id="IPR036662">
    <property type="entry name" value="PTS_EIIA_man-typ_sf"/>
</dbReference>
<accession>A0A151A795</accession>
<dbReference type="Gene3D" id="3.40.50.510">
    <property type="entry name" value="Phosphotransferase system, mannose-type IIA component"/>
    <property type="match status" value="1"/>
</dbReference>
<protein>
    <recommendedName>
        <fullName evidence="3">phosphoenolpyruvate--glycerone phosphotransferase</fullName>
        <ecNumber evidence="3">2.7.1.121</ecNumber>
    </recommendedName>
</protein>
<proteinExistence type="predicted"/>
<dbReference type="GO" id="GO:0009401">
    <property type="term" value="P:phosphoenolpyruvate-dependent sugar phosphotransferase system"/>
    <property type="evidence" value="ECO:0007669"/>
    <property type="project" value="InterPro"/>
</dbReference>
<comment type="function">
    <text evidence="2">Component of the dihydroxyacetone kinase complex, which is responsible for the phosphoenolpyruvate (PEP)-dependent phosphorylation of dihydroxyacetone. DhaM serves as the phosphoryl donor. Is phosphorylated by phosphoenolpyruvate in an EI- and HPr-dependent reaction, and a phosphorelay system on histidine residues finally leads to phosphoryl transfer to DhaL and dihydroxyacetone.</text>
</comment>
<comment type="subunit">
    <text evidence="5">Homodimer. The dihydroxyacetone kinase complex is composed of a homodimer of DhaM, a homodimer of DhaK and the subunit DhaL.</text>
</comment>
<dbReference type="Pfam" id="PF03610">
    <property type="entry name" value="EIIA-man"/>
    <property type="match status" value="1"/>
</dbReference>
<keyword evidence="4" id="KW-0808">Transferase</keyword>
<evidence type="ECO:0000259" key="6">
    <source>
        <dbReference type="PROSITE" id="PS51096"/>
    </source>
</evidence>
<comment type="caution">
    <text evidence="7">The sequence shown here is derived from an EMBL/GenBank/DDBJ whole genome shotgun (WGS) entry which is preliminary data.</text>
</comment>
<dbReference type="EC" id="2.7.1.121" evidence="3"/>
<dbReference type="PANTHER" id="PTHR38594">
    <property type="entry name" value="PEP-DEPENDENT DIHYDROXYACETONE KINASE, PHOSPHORYL DONOR SUBUNIT DHAM"/>
    <property type="match status" value="1"/>
</dbReference>
<dbReference type="InterPro" id="IPR039643">
    <property type="entry name" value="DhaM"/>
</dbReference>
<dbReference type="PANTHER" id="PTHR38594:SF1">
    <property type="entry name" value="PEP-DEPENDENT DIHYDROXYACETONE KINASE, PHOSPHORYL DONOR SUBUNIT DHAM"/>
    <property type="match status" value="1"/>
</dbReference>
<evidence type="ECO:0000256" key="3">
    <source>
        <dbReference type="ARBA" id="ARBA00012095"/>
    </source>
</evidence>
<dbReference type="SUPFAM" id="SSF53062">
    <property type="entry name" value="PTS system fructose IIA component-like"/>
    <property type="match status" value="1"/>
</dbReference>
<evidence type="ECO:0000313" key="8">
    <source>
        <dbReference type="Proteomes" id="UP000075418"/>
    </source>
</evidence>
<evidence type="ECO:0000256" key="5">
    <source>
        <dbReference type="ARBA" id="ARBA00046577"/>
    </source>
</evidence>
<dbReference type="PROSITE" id="PS51096">
    <property type="entry name" value="PTS_EIIA_TYPE_4"/>
    <property type="match status" value="1"/>
</dbReference>
<dbReference type="GO" id="GO:0047324">
    <property type="term" value="F:phosphoenolpyruvate-glycerone phosphotransferase activity"/>
    <property type="evidence" value="ECO:0007669"/>
    <property type="project" value="UniProtKB-EC"/>
</dbReference>
<dbReference type="AlphaFoldDB" id="A0A151A795"/>
<gene>
    <name evidence="7" type="ORF">A0131_10435</name>
</gene>
<dbReference type="EMBL" id="LUGM01000002">
    <property type="protein sequence ID" value="KYH15183.1"/>
    <property type="molecule type" value="Genomic_DNA"/>
</dbReference>
<dbReference type="GO" id="GO:0019563">
    <property type="term" value="P:glycerol catabolic process"/>
    <property type="evidence" value="ECO:0007669"/>
    <property type="project" value="InterPro"/>
</dbReference>
<comment type="catalytic activity">
    <reaction evidence="1">
        <text>dihydroxyacetone + phosphoenolpyruvate = dihydroxyacetone phosphate + pyruvate</text>
        <dbReference type="Rhea" id="RHEA:18381"/>
        <dbReference type="ChEBI" id="CHEBI:15361"/>
        <dbReference type="ChEBI" id="CHEBI:16016"/>
        <dbReference type="ChEBI" id="CHEBI:57642"/>
        <dbReference type="ChEBI" id="CHEBI:58702"/>
        <dbReference type="EC" id="2.7.1.121"/>
    </reaction>
</comment>
<evidence type="ECO:0000256" key="4">
    <source>
        <dbReference type="ARBA" id="ARBA00022679"/>
    </source>
</evidence>
<evidence type="ECO:0000256" key="1">
    <source>
        <dbReference type="ARBA" id="ARBA00001113"/>
    </source>
</evidence>
<reference evidence="7 8" key="1">
    <citation type="submission" date="2016-02" db="EMBL/GenBank/DDBJ databases">
        <title>Draft genome sequence of hydrocarbon degrading Staphylococcus saprophyticus Strain CNV2, isolated from crude-oil contaminated soil from Noonmati Oil Refinery, Guwahati, Assam, India.</title>
        <authorList>
            <person name="Mukherjee A."/>
            <person name="Chettri B."/>
            <person name="Langpoklakpam J."/>
            <person name="Singh A.K."/>
            <person name="Chattopadhyay D.J."/>
        </authorList>
    </citation>
    <scope>NUCLEOTIDE SEQUENCE [LARGE SCALE GENOMIC DNA]</scope>
    <source>
        <strain evidence="7 8">CNV2</strain>
    </source>
</reference>
<dbReference type="RefSeq" id="WP_061855325.1">
    <property type="nucleotide sequence ID" value="NZ_LUGM01000002.1"/>
</dbReference>
<name>A0A151A795_9STAP</name>
<organism evidence="7 8">
    <name type="scientific">Staphylococcus kloosii</name>
    <dbReference type="NCBI Taxonomy" id="29384"/>
    <lineage>
        <taxon>Bacteria</taxon>
        <taxon>Bacillati</taxon>
        <taxon>Bacillota</taxon>
        <taxon>Bacilli</taxon>
        <taxon>Bacillales</taxon>
        <taxon>Staphylococcaceae</taxon>
        <taxon>Staphylococcus</taxon>
    </lineage>
</organism>
<dbReference type="GO" id="GO:0016020">
    <property type="term" value="C:membrane"/>
    <property type="evidence" value="ECO:0007669"/>
    <property type="project" value="InterPro"/>
</dbReference>
<evidence type="ECO:0000313" key="7">
    <source>
        <dbReference type="EMBL" id="KYH15183.1"/>
    </source>
</evidence>
<evidence type="ECO:0000256" key="2">
    <source>
        <dbReference type="ARBA" id="ARBA00002788"/>
    </source>
</evidence>
<feature type="domain" description="PTS EIIA type-4" evidence="6">
    <location>
        <begin position="1"/>
        <end position="121"/>
    </location>
</feature>